<gene>
    <name evidence="4" type="ORF">GCM10023205_53770</name>
</gene>
<dbReference type="Pfam" id="PF00196">
    <property type="entry name" value="GerE"/>
    <property type="match status" value="1"/>
</dbReference>
<dbReference type="Pfam" id="PF13191">
    <property type="entry name" value="AAA_16"/>
    <property type="match status" value="1"/>
</dbReference>
<dbReference type="InterPro" id="IPR000792">
    <property type="entry name" value="Tscrpt_reg_LuxR_C"/>
</dbReference>
<dbReference type="RefSeq" id="WP_345678266.1">
    <property type="nucleotide sequence ID" value="NZ_BAABHS010000020.1"/>
</dbReference>
<dbReference type="CDD" id="cd06170">
    <property type="entry name" value="LuxR_C_like"/>
    <property type="match status" value="1"/>
</dbReference>
<dbReference type="SMART" id="SM00421">
    <property type="entry name" value="HTH_LUXR"/>
    <property type="match status" value="1"/>
</dbReference>
<proteinExistence type="predicted"/>
<keyword evidence="1" id="KW-0547">Nucleotide-binding</keyword>
<sequence>MVGRRATLLEREGELRALLNAVELVSDGGSSCILVEGEPGLGKTCLLDELREAASSAGLRVATARGSVLEREFAFGVARQLFEPILNTLTPEEKASLLTGAASASAVLEPPRSDQPPAGDFASLHGLYWFTANLGSERPLVLVVDDLQWADEASLRFIAYLLPRLSGLRVLLAVGMRPEDPGPLTAQIATDPSCERVRLAPLSPDGAARLLSQILPTAPETDFAVAAHAATGGNPLLLRELARVVRDRSLAPTAANAGRLSELGADAIGLRVGVLLGQLSFREGVLARAVAILGGDADLTLAADIAGLDPSEAWNAVDRLRGSGLLLTERDAPGRIRYTHSLVSSAFYERLTVSERIRGHHAAARLLAERGAPPEQITAHLLRLPTGIEPHAADILRRAAADAMRRGAPQAAVIYLRRCLEDMAGADGREARREVLADLGAACTRFDVAGAAEYLGQAMALAETPTERGAIADRLGQVLLYLNRFDDAYRAFHVGLAGLPVDEVDLHRRLRAGLLDLPVLALGWDTILAQVPDLLELPPDESLGGRAFDCLLALHEAFVCNPDGVGRAHRALAGGQLVQMMNGQSPLITSWVTLLAADDDAVLDMVDDSIAQANLHGSPMALGTAHWCRGVAWLWRGELAEAEGAFREAGDTWQFAGVSLGPPFLASFLAGALIEQGRLDEAVRVLDEVPHEQQTTYLMLDCRAQVDRLHGDHEHAAETARFAGRVGSGHGMDNPALLPWRSECALSLQALGKVDEARTCAEHELARARMWGAPRALGRALRVAGMVHDGDVRMRLLREAVDVLTGSPAKLELAKALAELGSELRRQGHRAESRRPLQEAVSLAEGCGAAPVVEAAVAELRASGARPRRSAVEGPASLTPSERRVADLAIAGASNRDIAQTLFVTPKTVEVHLGNAYRKLGIGSRHQLMAALEQNTADTPPHR</sequence>
<dbReference type="Gene3D" id="1.10.10.10">
    <property type="entry name" value="Winged helix-like DNA-binding domain superfamily/Winged helix DNA-binding domain"/>
    <property type="match status" value="1"/>
</dbReference>
<comment type="caution">
    <text evidence="4">The sequence shown here is derived from an EMBL/GenBank/DDBJ whole genome shotgun (WGS) entry which is preliminary data.</text>
</comment>
<dbReference type="Proteomes" id="UP001500466">
    <property type="component" value="Unassembled WGS sequence"/>
</dbReference>
<dbReference type="PROSITE" id="PS00622">
    <property type="entry name" value="HTH_LUXR_1"/>
    <property type="match status" value="1"/>
</dbReference>
<evidence type="ECO:0000313" key="4">
    <source>
        <dbReference type="EMBL" id="GAA4978806.1"/>
    </source>
</evidence>
<organism evidence="4 5">
    <name type="scientific">Yinghuangia aomiensis</name>
    <dbReference type="NCBI Taxonomy" id="676205"/>
    <lineage>
        <taxon>Bacteria</taxon>
        <taxon>Bacillati</taxon>
        <taxon>Actinomycetota</taxon>
        <taxon>Actinomycetes</taxon>
        <taxon>Kitasatosporales</taxon>
        <taxon>Streptomycetaceae</taxon>
        <taxon>Yinghuangia</taxon>
    </lineage>
</organism>
<evidence type="ECO:0000256" key="2">
    <source>
        <dbReference type="ARBA" id="ARBA00022840"/>
    </source>
</evidence>
<reference evidence="5" key="1">
    <citation type="journal article" date="2019" name="Int. J. Syst. Evol. Microbiol.">
        <title>The Global Catalogue of Microorganisms (GCM) 10K type strain sequencing project: providing services to taxonomists for standard genome sequencing and annotation.</title>
        <authorList>
            <consortium name="The Broad Institute Genomics Platform"/>
            <consortium name="The Broad Institute Genome Sequencing Center for Infectious Disease"/>
            <person name="Wu L."/>
            <person name="Ma J."/>
        </authorList>
    </citation>
    <scope>NUCLEOTIDE SEQUENCE [LARGE SCALE GENOMIC DNA]</scope>
    <source>
        <strain evidence="5">JCM 17986</strain>
    </source>
</reference>
<accession>A0ABP9HUC2</accession>
<protein>
    <submittedName>
        <fullName evidence="4">LuxR family transcriptional regulator</fullName>
    </submittedName>
</protein>
<evidence type="ECO:0000259" key="3">
    <source>
        <dbReference type="PROSITE" id="PS50043"/>
    </source>
</evidence>
<dbReference type="InterPro" id="IPR011990">
    <property type="entry name" value="TPR-like_helical_dom_sf"/>
</dbReference>
<feature type="domain" description="HTH luxR-type" evidence="3">
    <location>
        <begin position="871"/>
        <end position="936"/>
    </location>
</feature>
<name>A0ABP9HUC2_9ACTN</name>
<dbReference type="Gene3D" id="1.25.40.10">
    <property type="entry name" value="Tetratricopeptide repeat domain"/>
    <property type="match status" value="1"/>
</dbReference>
<dbReference type="PRINTS" id="PR00038">
    <property type="entry name" value="HTHLUXR"/>
</dbReference>
<evidence type="ECO:0000313" key="5">
    <source>
        <dbReference type="Proteomes" id="UP001500466"/>
    </source>
</evidence>
<dbReference type="SUPFAM" id="SSF46894">
    <property type="entry name" value="C-terminal effector domain of the bipartite response regulators"/>
    <property type="match status" value="1"/>
</dbReference>
<keyword evidence="5" id="KW-1185">Reference proteome</keyword>
<dbReference type="InterPro" id="IPR016032">
    <property type="entry name" value="Sig_transdc_resp-reg_C-effctor"/>
</dbReference>
<dbReference type="SUPFAM" id="SSF52540">
    <property type="entry name" value="P-loop containing nucleoside triphosphate hydrolases"/>
    <property type="match status" value="1"/>
</dbReference>
<dbReference type="InterPro" id="IPR027417">
    <property type="entry name" value="P-loop_NTPase"/>
</dbReference>
<dbReference type="InterPro" id="IPR041664">
    <property type="entry name" value="AAA_16"/>
</dbReference>
<dbReference type="EMBL" id="BAABHS010000020">
    <property type="protein sequence ID" value="GAA4978806.1"/>
    <property type="molecule type" value="Genomic_DNA"/>
</dbReference>
<dbReference type="PROSITE" id="PS50043">
    <property type="entry name" value="HTH_LUXR_2"/>
    <property type="match status" value="1"/>
</dbReference>
<dbReference type="PANTHER" id="PTHR16305">
    <property type="entry name" value="TESTICULAR SOLUBLE ADENYLYL CYCLASE"/>
    <property type="match status" value="1"/>
</dbReference>
<evidence type="ECO:0000256" key="1">
    <source>
        <dbReference type="ARBA" id="ARBA00022741"/>
    </source>
</evidence>
<dbReference type="PANTHER" id="PTHR16305:SF35">
    <property type="entry name" value="TRANSCRIPTIONAL ACTIVATOR DOMAIN"/>
    <property type="match status" value="1"/>
</dbReference>
<keyword evidence="2" id="KW-0067">ATP-binding</keyword>
<dbReference type="SUPFAM" id="SSF48452">
    <property type="entry name" value="TPR-like"/>
    <property type="match status" value="1"/>
</dbReference>
<dbReference type="InterPro" id="IPR036388">
    <property type="entry name" value="WH-like_DNA-bd_sf"/>
</dbReference>